<dbReference type="PROSITE" id="PS51164">
    <property type="entry name" value="CBM1_2"/>
    <property type="match status" value="1"/>
</dbReference>
<dbReference type="Proteomes" id="UP000054279">
    <property type="component" value="Unassembled WGS sequence"/>
</dbReference>
<dbReference type="PANTHER" id="PTHR31490:SF35">
    <property type="entry name" value="ENDO-1,4-BETA-XYLANASE"/>
    <property type="match status" value="1"/>
</dbReference>
<dbReference type="HOGENOM" id="CLU_020161_9_0_1"/>
<proteinExistence type="inferred from homology"/>
<dbReference type="AlphaFoldDB" id="A0A0C9UH34"/>
<organism evidence="14 15">
    <name type="scientific">Sphaerobolus stellatus (strain SS14)</name>
    <dbReference type="NCBI Taxonomy" id="990650"/>
    <lineage>
        <taxon>Eukaryota</taxon>
        <taxon>Fungi</taxon>
        <taxon>Dikarya</taxon>
        <taxon>Basidiomycota</taxon>
        <taxon>Agaricomycotina</taxon>
        <taxon>Agaricomycetes</taxon>
        <taxon>Phallomycetidae</taxon>
        <taxon>Geastrales</taxon>
        <taxon>Sphaerobolaceae</taxon>
        <taxon>Sphaerobolus</taxon>
    </lineage>
</organism>
<evidence type="ECO:0000256" key="10">
    <source>
        <dbReference type="ARBA" id="ARBA00023277"/>
    </source>
</evidence>
<dbReference type="PROSITE" id="PS51760">
    <property type="entry name" value="GH10_2"/>
    <property type="match status" value="1"/>
</dbReference>
<evidence type="ECO:0000256" key="4">
    <source>
        <dbReference type="ARBA" id="ARBA00007495"/>
    </source>
</evidence>
<dbReference type="GO" id="GO:0045493">
    <property type="term" value="P:xylan catabolic process"/>
    <property type="evidence" value="ECO:0007669"/>
    <property type="project" value="UniProtKB-KW"/>
</dbReference>
<dbReference type="SUPFAM" id="SSF57180">
    <property type="entry name" value="Cellulose-binding domain"/>
    <property type="match status" value="1"/>
</dbReference>
<dbReference type="InterPro" id="IPR017853">
    <property type="entry name" value="GH"/>
</dbReference>
<comment type="catalytic activity">
    <reaction evidence="1">
        <text>Endohydrolysis of (1-&gt;4)-beta-D-xylosidic linkages in xylans.</text>
        <dbReference type="EC" id="3.2.1.8"/>
    </reaction>
</comment>
<keyword evidence="15" id="KW-1185">Reference proteome</keyword>
<feature type="non-terminal residue" evidence="14">
    <location>
        <position position="197"/>
    </location>
</feature>
<evidence type="ECO:0000256" key="9">
    <source>
        <dbReference type="ARBA" id="ARBA00022801"/>
    </source>
</evidence>
<name>A0A0C9UH34_SPHS4</name>
<evidence type="ECO:0000313" key="14">
    <source>
        <dbReference type="EMBL" id="KIJ24741.1"/>
    </source>
</evidence>
<protein>
    <recommendedName>
        <fullName evidence="5">endo-1,4-beta-xylanase</fullName>
        <ecNumber evidence="5">3.2.1.8</ecNumber>
    </recommendedName>
</protein>
<gene>
    <name evidence="14" type="ORF">M422DRAFT_132434</name>
</gene>
<feature type="domain" description="CBM1" evidence="12">
    <location>
        <begin position="3"/>
        <end position="37"/>
    </location>
</feature>
<keyword evidence="8" id="KW-0732">Signal</keyword>
<keyword evidence="10" id="KW-0119">Carbohydrate metabolism</keyword>
<dbReference type="InterPro" id="IPR000254">
    <property type="entry name" value="CBD"/>
</dbReference>
<dbReference type="InterPro" id="IPR035971">
    <property type="entry name" value="CBD_sf"/>
</dbReference>
<feature type="non-terminal residue" evidence="14">
    <location>
        <position position="1"/>
    </location>
</feature>
<evidence type="ECO:0000313" key="15">
    <source>
        <dbReference type="Proteomes" id="UP000054279"/>
    </source>
</evidence>
<sequence>VFAQSAVWGQCGRLLGPTACAAGSTCVFSNNWYSQCLPVSPFDSTPSSSSTAGTSPTGSPATTAVIGAATGPGLNKYGKAAGLKYFGSATDNPELTDMPYVAILSNTNEFGQITPGNSMKWDATEPSQNNFTFAAGDVILDLAKGNGQLLRAHNLVWYSQLPDWVTNGQWTNATLTAAMVNHISNVAGHYKGQVYCW</sequence>
<keyword evidence="9" id="KW-0378">Hydrolase</keyword>
<dbReference type="InterPro" id="IPR001000">
    <property type="entry name" value="GH10_dom"/>
</dbReference>
<evidence type="ECO:0000256" key="3">
    <source>
        <dbReference type="ARBA" id="ARBA00004851"/>
    </source>
</evidence>
<comment type="similarity">
    <text evidence="4">Belongs to the glycosyl hydrolase 10 (cellulase F) family.</text>
</comment>
<feature type="domain" description="GH10" evidence="13">
    <location>
        <begin position="77"/>
        <end position="197"/>
    </location>
</feature>
<evidence type="ECO:0000259" key="13">
    <source>
        <dbReference type="PROSITE" id="PS51760"/>
    </source>
</evidence>
<evidence type="ECO:0000256" key="7">
    <source>
        <dbReference type="ARBA" id="ARBA00022651"/>
    </source>
</evidence>
<dbReference type="EC" id="3.2.1.8" evidence="5"/>
<dbReference type="OrthoDB" id="3055998at2759"/>
<keyword evidence="11" id="KW-0624">Polysaccharide degradation</keyword>
<dbReference type="InterPro" id="IPR044846">
    <property type="entry name" value="GH10"/>
</dbReference>
<reference evidence="14 15" key="1">
    <citation type="submission" date="2014-06" db="EMBL/GenBank/DDBJ databases">
        <title>Evolutionary Origins and Diversification of the Mycorrhizal Mutualists.</title>
        <authorList>
            <consortium name="DOE Joint Genome Institute"/>
            <consortium name="Mycorrhizal Genomics Consortium"/>
            <person name="Kohler A."/>
            <person name="Kuo A."/>
            <person name="Nagy L.G."/>
            <person name="Floudas D."/>
            <person name="Copeland A."/>
            <person name="Barry K.W."/>
            <person name="Cichocki N."/>
            <person name="Veneault-Fourrey C."/>
            <person name="LaButti K."/>
            <person name="Lindquist E.A."/>
            <person name="Lipzen A."/>
            <person name="Lundell T."/>
            <person name="Morin E."/>
            <person name="Murat C."/>
            <person name="Riley R."/>
            <person name="Ohm R."/>
            <person name="Sun H."/>
            <person name="Tunlid A."/>
            <person name="Henrissat B."/>
            <person name="Grigoriev I.V."/>
            <person name="Hibbett D.S."/>
            <person name="Martin F."/>
        </authorList>
    </citation>
    <scope>NUCLEOTIDE SEQUENCE [LARGE SCALE GENOMIC DNA]</scope>
    <source>
        <strain evidence="14 15">SS14</strain>
    </source>
</reference>
<dbReference type="Gene3D" id="3.20.20.80">
    <property type="entry name" value="Glycosidases"/>
    <property type="match status" value="1"/>
</dbReference>
<evidence type="ECO:0000259" key="12">
    <source>
        <dbReference type="PROSITE" id="PS51164"/>
    </source>
</evidence>
<dbReference type="GO" id="GO:0030248">
    <property type="term" value="F:cellulose binding"/>
    <property type="evidence" value="ECO:0007669"/>
    <property type="project" value="InterPro"/>
</dbReference>
<evidence type="ECO:0000256" key="11">
    <source>
        <dbReference type="ARBA" id="ARBA00023326"/>
    </source>
</evidence>
<dbReference type="Pfam" id="PF00331">
    <property type="entry name" value="Glyco_hydro_10"/>
    <property type="match status" value="1"/>
</dbReference>
<dbReference type="EMBL" id="KN837461">
    <property type="protein sequence ID" value="KIJ24741.1"/>
    <property type="molecule type" value="Genomic_DNA"/>
</dbReference>
<dbReference type="PANTHER" id="PTHR31490">
    <property type="entry name" value="GLYCOSYL HYDROLASE"/>
    <property type="match status" value="1"/>
</dbReference>
<keyword evidence="6" id="KW-0964">Secreted</keyword>
<dbReference type="GO" id="GO:0031176">
    <property type="term" value="F:endo-1,4-beta-xylanase activity"/>
    <property type="evidence" value="ECO:0007669"/>
    <property type="project" value="UniProtKB-EC"/>
</dbReference>
<evidence type="ECO:0000256" key="6">
    <source>
        <dbReference type="ARBA" id="ARBA00022525"/>
    </source>
</evidence>
<dbReference type="SUPFAM" id="SSF51445">
    <property type="entry name" value="(Trans)glycosidases"/>
    <property type="match status" value="1"/>
</dbReference>
<evidence type="ECO:0000256" key="5">
    <source>
        <dbReference type="ARBA" id="ARBA00012590"/>
    </source>
</evidence>
<dbReference type="GO" id="GO:0005576">
    <property type="term" value="C:extracellular region"/>
    <property type="evidence" value="ECO:0007669"/>
    <property type="project" value="UniProtKB-SubCell"/>
</dbReference>
<keyword evidence="7" id="KW-0858">Xylan degradation</keyword>
<evidence type="ECO:0000256" key="2">
    <source>
        <dbReference type="ARBA" id="ARBA00004613"/>
    </source>
</evidence>
<accession>A0A0C9UH34</accession>
<comment type="pathway">
    <text evidence="3">Glycan degradation; xylan degradation.</text>
</comment>
<dbReference type="Pfam" id="PF00734">
    <property type="entry name" value="CBM_1"/>
    <property type="match status" value="1"/>
</dbReference>
<evidence type="ECO:0000256" key="8">
    <source>
        <dbReference type="ARBA" id="ARBA00022729"/>
    </source>
</evidence>
<dbReference type="SMART" id="SM00236">
    <property type="entry name" value="fCBD"/>
    <property type="match status" value="1"/>
</dbReference>
<evidence type="ECO:0000256" key="1">
    <source>
        <dbReference type="ARBA" id="ARBA00000681"/>
    </source>
</evidence>
<comment type="subcellular location">
    <subcellularLocation>
        <location evidence="2">Secreted</location>
    </subcellularLocation>
</comment>